<evidence type="ECO:0000256" key="11">
    <source>
        <dbReference type="SAM" id="Phobius"/>
    </source>
</evidence>
<dbReference type="SMART" id="SM00082">
    <property type="entry name" value="LRRCT"/>
    <property type="match status" value="1"/>
</dbReference>
<dbReference type="InterPro" id="IPR003591">
    <property type="entry name" value="Leu-rich_rpt_typical-subtyp"/>
</dbReference>
<keyword evidence="3" id="KW-0433">Leucine-rich repeat</keyword>
<name>A0A8S1B6H1_ARCPL</name>
<dbReference type="InterPro" id="IPR035897">
    <property type="entry name" value="Toll_tir_struct_dom_sf"/>
</dbReference>
<dbReference type="AlphaFoldDB" id="A0A8S1B6H1"/>
<dbReference type="InterPro" id="IPR000157">
    <property type="entry name" value="TIR_dom"/>
</dbReference>
<evidence type="ECO:0000256" key="2">
    <source>
        <dbReference type="ARBA" id="ARBA00009634"/>
    </source>
</evidence>
<dbReference type="Gene3D" id="3.40.50.10140">
    <property type="entry name" value="Toll/interleukin-1 receptor homology (TIR) domain"/>
    <property type="match status" value="1"/>
</dbReference>
<evidence type="ECO:0000256" key="3">
    <source>
        <dbReference type="ARBA" id="ARBA00022614"/>
    </source>
</evidence>
<comment type="caution">
    <text evidence="14">The sequence shown here is derived from an EMBL/GenBank/DDBJ whole genome shotgun (WGS) entry which is preliminary data.</text>
</comment>
<dbReference type="SUPFAM" id="SSF52058">
    <property type="entry name" value="L domain-like"/>
    <property type="match status" value="3"/>
</dbReference>
<dbReference type="Pfam" id="PF01582">
    <property type="entry name" value="TIR"/>
    <property type="match status" value="1"/>
</dbReference>
<dbReference type="GO" id="GO:0007165">
    <property type="term" value="P:signal transduction"/>
    <property type="evidence" value="ECO:0007669"/>
    <property type="project" value="InterPro"/>
</dbReference>
<evidence type="ECO:0000256" key="10">
    <source>
        <dbReference type="ARBA" id="ARBA00023180"/>
    </source>
</evidence>
<feature type="chain" id="PRO_5035812931" description="TIR domain-containing protein" evidence="12">
    <location>
        <begin position="18"/>
        <end position="995"/>
    </location>
</feature>
<evidence type="ECO:0000256" key="5">
    <source>
        <dbReference type="ARBA" id="ARBA00022729"/>
    </source>
</evidence>
<reference evidence="14 15" key="1">
    <citation type="submission" date="2020-04" db="EMBL/GenBank/DDBJ databases">
        <authorList>
            <person name="Wallbank WR R."/>
            <person name="Pardo Diaz C."/>
            <person name="Kozak K."/>
            <person name="Martin S."/>
            <person name="Jiggins C."/>
            <person name="Moest M."/>
            <person name="Warren A I."/>
            <person name="Byers J.R.P. K."/>
            <person name="Montejo-Kovacevich G."/>
            <person name="Yen C E."/>
        </authorList>
    </citation>
    <scope>NUCLEOTIDE SEQUENCE [LARGE SCALE GENOMIC DNA]</scope>
</reference>
<keyword evidence="7 11" id="KW-1133">Transmembrane helix</keyword>
<organism evidence="14 15">
    <name type="scientific">Arctia plantaginis</name>
    <name type="common">Wood tiger moth</name>
    <name type="synonym">Phalaena plantaginis</name>
    <dbReference type="NCBI Taxonomy" id="874455"/>
    <lineage>
        <taxon>Eukaryota</taxon>
        <taxon>Metazoa</taxon>
        <taxon>Ecdysozoa</taxon>
        <taxon>Arthropoda</taxon>
        <taxon>Hexapoda</taxon>
        <taxon>Insecta</taxon>
        <taxon>Pterygota</taxon>
        <taxon>Neoptera</taxon>
        <taxon>Endopterygota</taxon>
        <taxon>Lepidoptera</taxon>
        <taxon>Glossata</taxon>
        <taxon>Ditrysia</taxon>
        <taxon>Noctuoidea</taxon>
        <taxon>Erebidae</taxon>
        <taxon>Arctiinae</taxon>
        <taxon>Arctia</taxon>
    </lineage>
</organism>
<evidence type="ECO:0000256" key="9">
    <source>
        <dbReference type="ARBA" id="ARBA00023170"/>
    </source>
</evidence>
<dbReference type="PRINTS" id="PR01537">
    <property type="entry name" value="INTRLKN1R1F"/>
</dbReference>
<keyword evidence="5 12" id="KW-0732">Signal</keyword>
<keyword evidence="8 11" id="KW-0472">Membrane</keyword>
<dbReference type="SMART" id="SM00365">
    <property type="entry name" value="LRR_SD22"/>
    <property type="match status" value="5"/>
</dbReference>
<dbReference type="PROSITE" id="PS50104">
    <property type="entry name" value="TIR"/>
    <property type="match status" value="1"/>
</dbReference>
<accession>A0A8S1B6H1</accession>
<dbReference type="PANTHER" id="PTHR24365:SF541">
    <property type="entry name" value="PROTEIN TOLL-RELATED"/>
    <property type="match status" value="1"/>
</dbReference>
<evidence type="ECO:0000256" key="12">
    <source>
        <dbReference type="SAM" id="SignalP"/>
    </source>
</evidence>
<sequence>MRAIVVVALLLQALTLAQNRDYCQMVVKEEHEYICQLPNATITFRAKKNDYVNVICEGSNINCTDLPYFDFASGQPLPSIGLKYCPPSILRCINDVVEAPSINRVTLLKMTEPLSGEDVGSLGSVNALTLRDARVQRTLPITVIKNLPTLREVRIGGGNMQLLPHAFEGSPPLTYLEFNEDKLTSIPPDSFNGLSSLIHLNIWGNNIVNISVGSFKGLDELRKLSLSTNKIKYIEPQTLDDLPKLGDLYLMKNQLLILPDGLLGNLKELQNITLKFNDVELTFGDRALSNLPSLKKIILESNKIRRLPESLFSGSQNIEYLSLSYNLIEDLPPGVFSTLSSLKYLGLKKNRVKQLSKTVFYGIKNLEFLEMSFNHLENLPGDLFAGLTHLKEIHFDHNSIVSIASTTFYGLSKLETLSLGGNKLSLNVGYSTLNNSSRSYISPFATLTKLKNLNLSGNEISTIFDDWRLDMIQLENLNLSYNKFTTIMFDQDPAATYFISSNLTVDLRNNEINRILVNPGTYERDSAPQLRKLLLDYNPFRCDCHMYGVKLRLDGDVYMPKEPKLIVNDARCSLPLDLKGIRIKDVPVSSLVCEISDTISDSCTTLAKPDTNELILNCPKFPTELPDTKHVALLEYFNREPTITVKSKRPPISLHGFNVHKLDLSNAGLKSIDFKPSKDLKVLDLSYNDVKVVPVAFLEANISLYLVNNSLECNCGNAEYIATLKSYKYVYNATCDGVGPIDQLDVQSLCNMQKALAVSLGICLSILFCAVFTSIIIYKYFNEIIIFMITRGICKSCVKNIKSDKIYDVFISFAHEDLALVQDILLPKLEKEFGQNVCVHYRDWVVGELIPTQINTSVENSRKTIIVLSKNFLESMWANLEFLTAHNLTRQENSSRIILILLDEELSRHSKLSAELKAYIKTNTYLLWGDPNFWKKLDRALERNSYSITWLDAFKQKSDEKKRKLGGLDVQLQNGQLVNLASPYPITNSLPFDTV</sequence>
<keyword evidence="15" id="KW-1185">Reference proteome</keyword>
<dbReference type="SMART" id="SM00369">
    <property type="entry name" value="LRR_TYP"/>
    <property type="match status" value="11"/>
</dbReference>
<evidence type="ECO:0000256" key="4">
    <source>
        <dbReference type="ARBA" id="ARBA00022692"/>
    </source>
</evidence>
<keyword evidence="4 11" id="KW-0812">Transmembrane</keyword>
<comment type="similarity">
    <text evidence="2">Belongs to the Toll-like receptor family.</text>
</comment>
<evidence type="ECO:0000259" key="13">
    <source>
        <dbReference type="PROSITE" id="PS50104"/>
    </source>
</evidence>
<gene>
    <name evidence="14" type="ORF">APLA_LOCUS13413</name>
</gene>
<feature type="transmembrane region" description="Helical" evidence="11">
    <location>
        <begin position="756"/>
        <end position="781"/>
    </location>
</feature>
<comment type="subcellular location">
    <subcellularLocation>
        <location evidence="1">Membrane</location>
        <topology evidence="1">Single-pass type I membrane protein</topology>
    </subcellularLocation>
</comment>
<dbReference type="SMART" id="SM00255">
    <property type="entry name" value="TIR"/>
    <property type="match status" value="1"/>
</dbReference>
<dbReference type="GO" id="GO:0005886">
    <property type="term" value="C:plasma membrane"/>
    <property type="evidence" value="ECO:0007669"/>
    <property type="project" value="TreeGrafter"/>
</dbReference>
<protein>
    <recommendedName>
        <fullName evidence="13">TIR domain-containing protein</fullName>
    </recommendedName>
</protein>
<proteinExistence type="inferred from homology"/>
<dbReference type="EMBL" id="CADEBC010000553">
    <property type="protein sequence ID" value="CAB3252266.1"/>
    <property type="molecule type" value="Genomic_DNA"/>
</dbReference>
<dbReference type="Gene3D" id="3.80.10.10">
    <property type="entry name" value="Ribonuclease Inhibitor"/>
    <property type="match status" value="4"/>
</dbReference>
<keyword evidence="10" id="KW-0325">Glycoprotein</keyword>
<dbReference type="InterPro" id="IPR001611">
    <property type="entry name" value="Leu-rich_rpt"/>
</dbReference>
<dbReference type="FunFam" id="3.80.10.10:FF:001164">
    <property type="entry name" value="GH01279p"/>
    <property type="match status" value="1"/>
</dbReference>
<evidence type="ECO:0000313" key="15">
    <source>
        <dbReference type="Proteomes" id="UP000494106"/>
    </source>
</evidence>
<evidence type="ECO:0000313" key="14">
    <source>
        <dbReference type="EMBL" id="CAB3252266.1"/>
    </source>
</evidence>
<keyword evidence="9" id="KW-0675">Receptor</keyword>
<dbReference type="PROSITE" id="PS51450">
    <property type="entry name" value="LRR"/>
    <property type="match status" value="2"/>
</dbReference>
<dbReference type="OrthoDB" id="1421090at2759"/>
<evidence type="ECO:0000256" key="7">
    <source>
        <dbReference type="ARBA" id="ARBA00022989"/>
    </source>
</evidence>
<feature type="domain" description="TIR" evidence="13">
    <location>
        <begin position="805"/>
        <end position="941"/>
    </location>
</feature>
<dbReference type="SUPFAM" id="SSF52200">
    <property type="entry name" value="Toll/Interleukin receptor TIR domain"/>
    <property type="match status" value="1"/>
</dbReference>
<evidence type="ECO:0000256" key="6">
    <source>
        <dbReference type="ARBA" id="ARBA00022737"/>
    </source>
</evidence>
<evidence type="ECO:0000256" key="1">
    <source>
        <dbReference type="ARBA" id="ARBA00004479"/>
    </source>
</evidence>
<dbReference type="Proteomes" id="UP000494106">
    <property type="component" value="Unassembled WGS sequence"/>
</dbReference>
<feature type="signal peptide" evidence="12">
    <location>
        <begin position="1"/>
        <end position="17"/>
    </location>
</feature>
<dbReference type="Pfam" id="PF13855">
    <property type="entry name" value="LRR_8"/>
    <property type="match status" value="4"/>
</dbReference>
<dbReference type="InterPro" id="IPR000483">
    <property type="entry name" value="Cys-rich_flank_reg_C"/>
</dbReference>
<dbReference type="InterPro" id="IPR032675">
    <property type="entry name" value="LRR_dom_sf"/>
</dbReference>
<keyword evidence="6" id="KW-0677">Repeat</keyword>
<evidence type="ECO:0000256" key="8">
    <source>
        <dbReference type="ARBA" id="ARBA00023136"/>
    </source>
</evidence>
<dbReference type="PANTHER" id="PTHR24365">
    <property type="entry name" value="TOLL-LIKE RECEPTOR"/>
    <property type="match status" value="1"/>
</dbReference>
<dbReference type="GO" id="GO:0038023">
    <property type="term" value="F:signaling receptor activity"/>
    <property type="evidence" value="ECO:0007669"/>
    <property type="project" value="TreeGrafter"/>
</dbReference>